<evidence type="ECO:0000313" key="19">
    <source>
        <dbReference type="Proteomes" id="UP001248581"/>
    </source>
</evidence>
<keyword evidence="6 14" id="KW-0812">Transmembrane</keyword>
<evidence type="ECO:0000256" key="3">
    <source>
        <dbReference type="ARBA" id="ARBA00022475"/>
    </source>
</evidence>
<dbReference type="Pfam" id="PF02706">
    <property type="entry name" value="Wzz"/>
    <property type="match status" value="1"/>
</dbReference>
<keyword evidence="5 18" id="KW-0808">Transferase</keyword>
<dbReference type="EC" id="2.7.10.2" evidence="18"/>
<evidence type="ECO:0000256" key="8">
    <source>
        <dbReference type="ARBA" id="ARBA00022777"/>
    </source>
</evidence>
<evidence type="ECO:0000256" key="14">
    <source>
        <dbReference type="SAM" id="Phobius"/>
    </source>
</evidence>
<keyword evidence="3" id="KW-1003">Cell membrane</keyword>
<proteinExistence type="inferred from homology"/>
<keyword evidence="10 14" id="KW-1133">Transmembrane helix</keyword>
<name>A0ABY9TLN2_9GAMM</name>
<evidence type="ECO:0000256" key="13">
    <source>
        <dbReference type="ARBA" id="ARBA00053015"/>
    </source>
</evidence>
<protein>
    <submittedName>
        <fullName evidence="18">Polysaccharide biosynthesis tyrosine autokinase</fullName>
        <ecNumber evidence="18">2.7.10.2</ecNumber>
    </submittedName>
</protein>
<dbReference type="InterPro" id="IPR005702">
    <property type="entry name" value="Wzc-like_C"/>
</dbReference>
<dbReference type="PANTHER" id="PTHR32309:SF32">
    <property type="entry name" value="TYROSINE-PROTEIN KINASE ETK-RELATED"/>
    <property type="match status" value="1"/>
</dbReference>
<evidence type="ECO:0000256" key="6">
    <source>
        <dbReference type="ARBA" id="ARBA00022692"/>
    </source>
</evidence>
<sequence>MTEQIKKSRLSANNDEQASDDIDFARYFNLLLESKFLIVTVTGIFALVGIVFALLQTPIYKADALVQIEQKASGVPGLGDMEELFGAESKAITEIELLKSRKVLGDAVDHLKLDIVATPKYLGKLGQYYDRTHNATSFNNPLIASLFSDSYAWGGEDITVRQLKVADRYLGHYFELFLEANNRFSLYSGEQKLLSGSTNEVAKSANNDIQLLVTNLVGEPGTAFVVSKLYRADAIANLQHSLQVAEKGKQSGILTLALEGPNRRKAERTLNAIADAFLLQNVKRMSQEVEKSIEFLNSELPKIDGKQIAAEEQLNKYRLDNDSVDLTLETESVLEQLVEIETKIHELSFLEVDIAQKYTKEHPRYVSLLAKKRDLEAQKAQLNQNVKGLPKAQQQILRMARDVEVNQQIYLALLNKVQELNVVKASTVGNINIVDYAQVGRYPIKPKKSLIVVIITMLGGFLAVAFVILKAAFHRGVTNPSEFEDVGLTVYATIPLSEEHVKRTQKQKLREKVKSNTKKRQATELLAEVNSSDMAIEAIRSLRTSLHFAMLEAKNNVVMISGASPEVGKSFVSSNLAAVIAQAGQKVLLVDGDMRKGYLQKVFNTQWDNGLSDHLIGDITFEQTVKDTSTDNLHIVTRGQVPPNPSELLMSEHFTNFINKASADYDLVIIDTPPILAVTDAAIIGNQAGTTLMLARYDMSPLKEIITAANRFDLNGVEIKGLIFNAVEKRNSDYGYYNYGYDYK</sequence>
<dbReference type="EMBL" id="CP134146">
    <property type="protein sequence ID" value="WNC69642.1"/>
    <property type="molecule type" value="Genomic_DNA"/>
</dbReference>
<evidence type="ECO:0000256" key="11">
    <source>
        <dbReference type="ARBA" id="ARBA00023136"/>
    </source>
</evidence>
<dbReference type="Pfam" id="PF13614">
    <property type="entry name" value="AAA_31"/>
    <property type="match status" value="1"/>
</dbReference>
<reference evidence="19" key="1">
    <citation type="submission" date="2023-09" db="EMBL/GenBank/DDBJ databases">
        <authorList>
            <person name="Li S."/>
            <person name="Li X."/>
            <person name="Zhang C."/>
            <person name="Zhao Z."/>
        </authorList>
    </citation>
    <scope>NUCLEOTIDE SEQUENCE [LARGE SCALE GENOMIC DNA]</scope>
    <source>
        <strain evidence="19">SQ345</strain>
    </source>
</reference>
<evidence type="ECO:0000256" key="1">
    <source>
        <dbReference type="ARBA" id="ARBA00004429"/>
    </source>
</evidence>
<keyword evidence="9" id="KW-0067">ATP-binding</keyword>
<dbReference type="Pfam" id="PF23607">
    <property type="entry name" value="WZC_N"/>
    <property type="match status" value="1"/>
</dbReference>
<dbReference type="InterPro" id="IPR003856">
    <property type="entry name" value="LPS_length_determ_N"/>
</dbReference>
<organism evidence="18 19">
    <name type="scientific">Thalassotalea nanhaiensis</name>
    <dbReference type="NCBI Taxonomy" id="3065648"/>
    <lineage>
        <taxon>Bacteria</taxon>
        <taxon>Pseudomonadati</taxon>
        <taxon>Pseudomonadota</taxon>
        <taxon>Gammaproteobacteria</taxon>
        <taxon>Alteromonadales</taxon>
        <taxon>Colwelliaceae</taxon>
        <taxon>Thalassotalea</taxon>
    </lineage>
</organism>
<feature type="transmembrane region" description="Helical" evidence="14">
    <location>
        <begin position="450"/>
        <end position="473"/>
    </location>
</feature>
<evidence type="ECO:0000256" key="9">
    <source>
        <dbReference type="ARBA" id="ARBA00022840"/>
    </source>
</evidence>
<keyword evidence="19" id="KW-1185">Reference proteome</keyword>
<evidence type="ECO:0000259" key="15">
    <source>
        <dbReference type="Pfam" id="PF02706"/>
    </source>
</evidence>
<keyword evidence="8" id="KW-0418">Kinase</keyword>
<dbReference type="GO" id="GO:0004715">
    <property type="term" value="F:non-membrane spanning protein tyrosine kinase activity"/>
    <property type="evidence" value="ECO:0007669"/>
    <property type="project" value="UniProtKB-EC"/>
</dbReference>
<dbReference type="Pfam" id="PF13807">
    <property type="entry name" value="GNVR"/>
    <property type="match status" value="1"/>
</dbReference>
<evidence type="ECO:0000256" key="10">
    <source>
        <dbReference type="ARBA" id="ARBA00022989"/>
    </source>
</evidence>
<evidence type="ECO:0000256" key="2">
    <source>
        <dbReference type="ARBA" id="ARBA00008883"/>
    </source>
</evidence>
<feature type="transmembrane region" description="Helical" evidence="14">
    <location>
        <begin position="36"/>
        <end position="55"/>
    </location>
</feature>
<evidence type="ECO:0000256" key="5">
    <source>
        <dbReference type="ARBA" id="ARBA00022679"/>
    </source>
</evidence>
<evidence type="ECO:0000259" key="16">
    <source>
        <dbReference type="Pfam" id="PF13614"/>
    </source>
</evidence>
<comment type="similarity">
    <text evidence="2">Belongs to the etk/wzc family.</text>
</comment>
<dbReference type="SUPFAM" id="SSF52540">
    <property type="entry name" value="P-loop containing nucleoside triphosphate hydrolases"/>
    <property type="match status" value="1"/>
</dbReference>
<keyword evidence="11 14" id="KW-0472">Membrane</keyword>
<evidence type="ECO:0000259" key="17">
    <source>
        <dbReference type="Pfam" id="PF13807"/>
    </source>
</evidence>
<dbReference type="Gene3D" id="3.40.50.300">
    <property type="entry name" value="P-loop containing nucleotide triphosphate hydrolases"/>
    <property type="match status" value="1"/>
</dbReference>
<keyword evidence="4" id="KW-0997">Cell inner membrane</keyword>
<accession>A0ABY9TLN2</accession>
<dbReference type="RefSeq" id="WP_348388785.1">
    <property type="nucleotide sequence ID" value="NZ_CP134146.1"/>
</dbReference>
<evidence type="ECO:0000256" key="12">
    <source>
        <dbReference type="ARBA" id="ARBA00023137"/>
    </source>
</evidence>
<keyword evidence="12" id="KW-0829">Tyrosine-protein kinase</keyword>
<dbReference type="InterPro" id="IPR027417">
    <property type="entry name" value="P-loop_NTPase"/>
</dbReference>
<dbReference type="InterPro" id="IPR050445">
    <property type="entry name" value="Bact_polysacc_biosynth/exp"/>
</dbReference>
<evidence type="ECO:0000256" key="7">
    <source>
        <dbReference type="ARBA" id="ARBA00022741"/>
    </source>
</evidence>
<dbReference type="CDD" id="cd05387">
    <property type="entry name" value="BY-kinase"/>
    <property type="match status" value="1"/>
</dbReference>
<dbReference type="Proteomes" id="UP001248581">
    <property type="component" value="Chromosome"/>
</dbReference>
<dbReference type="InterPro" id="IPR025669">
    <property type="entry name" value="AAA_dom"/>
</dbReference>
<feature type="domain" description="AAA" evidence="16">
    <location>
        <begin position="566"/>
        <end position="680"/>
    </location>
</feature>
<evidence type="ECO:0000256" key="4">
    <source>
        <dbReference type="ARBA" id="ARBA00022519"/>
    </source>
</evidence>
<gene>
    <name evidence="18" type="ORF">RI845_05700</name>
</gene>
<dbReference type="InterPro" id="IPR032807">
    <property type="entry name" value="GNVR"/>
</dbReference>
<dbReference type="NCBIfam" id="TIGR01007">
    <property type="entry name" value="eps_fam"/>
    <property type="match status" value="1"/>
</dbReference>
<feature type="domain" description="Polysaccharide chain length determinant N-terminal" evidence="15">
    <location>
        <begin position="20"/>
        <end position="110"/>
    </location>
</feature>
<dbReference type="PANTHER" id="PTHR32309">
    <property type="entry name" value="TYROSINE-PROTEIN KINASE"/>
    <property type="match status" value="1"/>
</dbReference>
<keyword evidence="7" id="KW-0547">Nucleotide-binding</keyword>
<comment type="catalytic activity">
    <reaction evidence="13">
        <text>L-tyrosyl-[protein] + ATP = O-phospho-L-tyrosyl-[protein] + ADP + H(+)</text>
        <dbReference type="Rhea" id="RHEA:10596"/>
        <dbReference type="Rhea" id="RHEA-COMP:10136"/>
        <dbReference type="Rhea" id="RHEA-COMP:20101"/>
        <dbReference type="ChEBI" id="CHEBI:15378"/>
        <dbReference type="ChEBI" id="CHEBI:30616"/>
        <dbReference type="ChEBI" id="CHEBI:46858"/>
        <dbReference type="ChEBI" id="CHEBI:61978"/>
        <dbReference type="ChEBI" id="CHEBI:456216"/>
    </reaction>
</comment>
<evidence type="ECO:0000313" key="18">
    <source>
        <dbReference type="EMBL" id="WNC69642.1"/>
    </source>
</evidence>
<feature type="domain" description="Tyrosine-protein kinase G-rich" evidence="17">
    <location>
        <begin position="392"/>
        <end position="471"/>
    </location>
</feature>
<comment type="subcellular location">
    <subcellularLocation>
        <location evidence="1">Cell inner membrane</location>
        <topology evidence="1">Multi-pass membrane protein</topology>
    </subcellularLocation>
</comment>